<dbReference type="GO" id="GO:0032259">
    <property type="term" value="P:methylation"/>
    <property type="evidence" value="ECO:0007669"/>
    <property type="project" value="UniProtKB-KW"/>
</dbReference>
<sequence length="249" mass="28314">MSGRLRYLSPLPRRFTGAYPSYEQALDAAKKAGRLAGYNHPEVAPVSFDAMCKIAPWDYPVLFWMARLDINKGGLLDAGGHMGTKFRAFRPLLDLPDDKPWVIYELPEIAKAGRRLALEERITQLTFIDDLSQAPALPVFLASGLLQYLDRPLPELLRTLPRLPSHLLLNKVAFQRDDMPVVTLERIGRAYVPYQRRDEKAFVRELEGLGYEQVDRWPIPQLSHVIDTHPELGASESAGFYFRLRQAEG</sequence>
<dbReference type="AlphaFoldDB" id="A0A7C1P0M4"/>
<keyword evidence="1" id="KW-0808">Transferase</keyword>
<protein>
    <submittedName>
        <fullName evidence="1">Methyltransferase, TIGR04325 family</fullName>
        <ecNumber evidence="1">2.1.1.-</ecNumber>
    </submittedName>
</protein>
<dbReference type="InterPro" id="IPR027612">
    <property type="entry name" value="Put_MTase_LIC12133"/>
</dbReference>
<organism evidence="1">
    <name type="scientific">Agrobacterium albertimagni</name>
    <dbReference type="NCBI Taxonomy" id="147266"/>
    <lineage>
        <taxon>Bacteria</taxon>
        <taxon>Pseudomonadati</taxon>
        <taxon>Pseudomonadota</taxon>
        <taxon>Alphaproteobacteria</taxon>
        <taxon>Hyphomicrobiales</taxon>
        <taxon>Rhizobiaceae</taxon>
        <taxon>Rhizobium/Agrobacterium group</taxon>
        <taxon>Agrobacterium</taxon>
    </lineage>
</organism>
<accession>A0A7C1P0M4</accession>
<gene>
    <name evidence="1" type="ORF">ENP70_06980</name>
</gene>
<dbReference type="EC" id="2.1.1.-" evidence="1"/>
<dbReference type="GO" id="GO:0008168">
    <property type="term" value="F:methyltransferase activity"/>
    <property type="evidence" value="ECO:0007669"/>
    <property type="project" value="UniProtKB-KW"/>
</dbReference>
<keyword evidence="1" id="KW-0489">Methyltransferase</keyword>
<proteinExistence type="predicted"/>
<name>A0A7C1P0M4_9HYPH</name>
<dbReference type="NCBIfam" id="TIGR04325">
    <property type="entry name" value="MTase_LIC12133"/>
    <property type="match status" value="1"/>
</dbReference>
<dbReference type="EMBL" id="DSKI01000364">
    <property type="protein sequence ID" value="HEB43430.1"/>
    <property type="molecule type" value="Genomic_DNA"/>
</dbReference>
<evidence type="ECO:0000313" key="1">
    <source>
        <dbReference type="EMBL" id="HEB43430.1"/>
    </source>
</evidence>
<reference evidence="1" key="1">
    <citation type="journal article" date="2020" name="mSystems">
        <title>Genome- and Community-Level Interaction Insights into Carbon Utilization and Element Cycling Functions of Hydrothermarchaeota in Hydrothermal Sediment.</title>
        <authorList>
            <person name="Zhou Z."/>
            <person name="Liu Y."/>
            <person name="Xu W."/>
            <person name="Pan J."/>
            <person name="Luo Z.H."/>
            <person name="Li M."/>
        </authorList>
    </citation>
    <scope>NUCLEOTIDE SEQUENCE [LARGE SCALE GENOMIC DNA]</scope>
    <source>
        <strain evidence="1">SpSt-243</strain>
    </source>
</reference>
<comment type="caution">
    <text evidence="1">The sequence shown here is derived from an EMBL/GenBank/DDBJ whole genome shotgun (WGS) entry which is preliminary data.</text>
</comment>